<organism evidence="2 3">
    <name type="scientific">Panicum hallii var. hallii</name>
    <dbReference type="NCBI Taxonomy" id="1504633"/>
    <lineage>
        <taxon>Eukaryota</taxon>
        <taxon>Viridiplantae</taxon>
        <taxon>Streptophyta</taxon>
        <taxon>Embryophyta</taxon>
        <taxon>Tracheophyta</taxon>
        <taxon>Spermatophyta</taxon>
        <taxon>Magnoliopsida</taxon>
        <taxon>Liliopsida</taxon>
        <taxon>Poales</taxon>
        <taxon>Poaceae</taxon>
        <taxon>PACMAD clade</taxon>
        <taxon>Panicoideae</taxon>
        <taxon>Panicodae</taxon>
        <taxon>Paniceae</taxon>
        <taxon>Panicinae</taxon>
        <taxon>Panicum</taxon>
        <taxon>Panicum sect. Panicum</taxon>
    </lineage>
</organism>
<reference evidence="2 3" key="1">
    <citation type="submission" date="2018-04" db="EMBL/GenBank/DDBJ databases">
        <title>WGS assembly of Panicum hallii var. hallii HAL2.</title>
        <authorList>
            <person name="Lovell J."/>
            <person name="Jenkins J."/>
            <person name="Lowry D."/>
            <person name="Mamidi S."/>
            <person name="Sreedasyam A."/>
            <person name="Weng X."/>
            <person name="Barry K."/>
            <person name="Bonette J."/>
            <person name="Campitelli B."/>
            <person name="Daum C."/>
            <person name="Gordon S."/>
            <person name="Gould B."/>
            <person name="Lipzen A."/>
            <person name="MacQueen A."/>
            <person name="Palacio-Mejia J."/>
            <person name="Plott C."/>
            <person name="Shakirov E."/>
            <person name="Shu S."/>
            <person name="Yoshinaga Y."/>
            <person name="Zane M."/>
            <person name="Rokhsar D."/>
            <person name="Grimwood J."/>
            <person name="Schmutz J."/>
            <person name="Juenger T."/>
        </authorList>
    </citation>
    <scope>NUCLEOTIDE SEQUENCE [LARGE SCALE GENOMIC DNA]</scope>
    <source>
        <strain evidence="3">cv. HAL2</strain>
    </source>
</reference>
<gene>
    <name evidence="2" type="ORF">GQ55_7G334000</name>
</gene>
<keyword evidence="3" id="KW-1185">Reference proteome</keyword>
<accession>A0A2T7D1T5</accession>
<evidence type="ECO:0000313" key="3">
    <source>
        <dbReference type="Proteomes" id="UP000244336"/>
    </source>
</evidence>
<protein>
    <submittedName>
        <fullName evidence="2">Uncharacterized protein</fullName>
    </submittedName>
</protein>
<dbReference type="Proteomes" id="UP000244336">
    <property type="component" value="Chromosome 7"/>
</dbReference>
<dbReference type="AlphaFoldDB" id="A0A2T7D1T5"/>
<feature type="region of interest" description="Disordered" evidence="1">
    <location>
        <begin position="64"/>
        <end position="109"/>
    </location>
</feature>
<dbReference type="Gramene" id="PUZ49544">
    <property type="protein sequence ID" value="PUZ49544"/>
    <property type="gene ID" value="GQ55_7G334000"/>
</dbReference>
<evidence type="ECO:0000256" key="1">
    <source>
        <dbReference type="SAM" id="MobiDB-lite"/>
    </source>
</evidence>
<evidence type="ECO:0000313" key="2">
    <source>
        <dbReference type="EMBL" id="PUZ49544.1"/>
    </source>
</evidence>
<name>A0A2T7D1T5_9POAL</name>
<sequence>MQKQKVRPYPPCASVDRCPREPPPVAFAWAAPRRAVACPSTPADPCWELACSGRALTLAARRGSAAPHPAVTVQLPPPPARRPDARAPRVAGGTGTSRSRPAAFPGSGI</sequence>
<dbReference type="EMBL" id="CM009755">
    <property type="protein sequence ID" value="PUZ49544.1"/>
    <property type="molecule type" value="Genomic_DNA"/>
</dbReference>
<proteinExistence type="predicted"/>